<dbReference type="GO" id="GO:0004523">
    <property type="term" value="F:RNA-DNA hybrid ribonuclease activity"/>
    <property type="evidence" value="ECO:0007669"/>
    <property type="project" value="UniProtKB-EC"/>
</dbReference>
<dbReference type="Pfam" id="PF13456">
    <property type="entry name" value="RVT_3"/>
    <property type="match status" value="1"/>
</dbReference>
<dbReference type="InterPro" id="IPR002156">
    <property type="entry name" value="RNaseH_domain"/>
</dbReference>
<dbReference type="InterPro" id="IPR036397">
    <property type="entry name" value="RNaseH_sf"/>
</dbReference>
<dbReference type="EMBL" id="AMFJ01000404">
    <property type="protein sequence ID" value="EKE27906.1"/>
    <property type="molecule type" value="Genomic_DNA"/>
</dbReference>
<dbReference type="Gene3D" id="3.30.420.10">
    <property type="entry name" value="Ribonuclease H-like superfamily/Ribonuclease H"/>
    <property type="match status" value="1"/>
</dbReference>
<feature type="domain" description="RNase H type-1" evidence="1">
    <location>
        <begin position="1"/>
        <end position="132"/>
    </location>
</feature>
<comment type="caution">
    <text evidence="2">The sequence shown here is derived from an EMBL/GenBank/DDBJ whole genome shotgun (WGS) entry which is preliminary data.</text>
</comment>
<dbReference type="AlphaFoldDB" id="K2F9U6"/>
<reference evidence="2" key="1">
    <citation type="journal article" date="2012" name="Science">
        <title>Fermentation, hydrogen, and sulfur metabolism in multiple uncultivated bacterial phyla.</title>
        <authorList>
            <person name="Wrighton K.C."/>
            <person name="Thomas B.C."/>
            <person name="Sharon I."/>
            <person name="Miller C.S."/>
            <person name="Castelle C.J."/>
            <person name="VerBerkmoes N.C."/>
            <person name="Wilkins M.J."/>
            <person name="Hettich R.L."/>
            <person name="Lipton M.S."/>
            <person name="Williams K.H."/>
            <person name="Long P.E."/>
            <person name="Banfield J.F."/>
        </authorList>
    </citation>
    <scope>NUCLEOTIDE SEQUENCE [LARGE SCALE GENOMIC DNA]</scope>
</reference>
<sequence length="135" mass="16752">MMTLKVYTDGWARWNPWIAWIWVYITDVNWNPVEKRYKSLWIKTNNQAEYLWAHNWIERAIELWADEIELYMDSELIVKQLKWEYKTKNPELKEIQLWIQEMLLKWNWKLIISHIPRAKNKEADRLSNVAMDRMN</sequence>
<dbReference type="PANTHER" id="PTHR48475">
    <property type="entry name" value="RIBONUCLEASE H"/>
    <property type="match status" value="1"/>
</dbReference>
<organism evidence="2">
    <name type="scientific">uncultured bacterium</name>
    <name type="common">gcode 4</name>
    <dbReference type="NCBI Taxonomy" id="1234023"/>
    <lineage>
        <taxon>Bacteria</taxon>
        <taxon>environmental samples</taxon>
    </lineage>
</organism>
<evidence type="ECO:0000259" key="1">
    <source>
        <dbReference type="PROSITE" id="PS50879"/>
    </source>
</evidence>
<keyword evidence="2" id="KW-0378">Hydrolase</keyword>
<protein>
    <submittedName>
        <fullName evidence="2">Ribonuclease H</fullName>
        <ecNumber evidence="2">3.1.26.4</ecNumber>
    </submittedName>
</protein>
<name>K2F9U6_9BACT</name>
<dbReference type="PROSITE" id="PS50879">
    <property type="entry name" value="RNASE_H_1"/>
    <property type="match status" value="1"/>
</dbReference>
<dbReference type="EC" id="3.1.26.4" evidence="2"/>
<proteinExistence type="predicted"/>
<dbReference type="CDD" id="cd09279">
    <property type="entry name" value="RNase_HI_like"/>
    <property type="match status" value="1"/>
</dbReference>
<evidence type="ECO:0000313" key="2">
    <source>
        <dbReference type="EMBL" id="EKE27906.1"/>
    </source>
</evidence>
<dbReference type="SUPFAM" id="SSF53098">
    <property type="entry name" value="Ribonuclease H-like"/>
    <property type="match status" value="1"/>
</dbReference>
<accession>K2F9U6</accession>
<dbReference type="InterPro" id="IPR012337">
    <property type="entry name" value="RNaseH-like_sf"/>
</dbReference>
<dbReference type="PANTHER" id="PTHR48475:SF1">
    <property type="entry name" value="RNASE H TYPE-1 DOMAIN-CONTAINING PROTEIN"/>
    <property type="match status" value="1"/>
</dbReference>
<gene>
    <name evidence="2" type="primary">rnhA</name>
    <name evidence="2" type="ORF">ACD_3C00130G0004</name>
</gene>
<dbReference type="GO" id="GO:0003676">
    <property type="term" value="F:nucleic acid binding"/>
    <property type="evidence" value="ECO:0007669"/>
    <property type="project" value="InterPro"/>
</dbReference>